<keyword evidence="3" id="KW-1185">Reference proteome</keyword>
<evidence type="ECO:0000313" key="2">
    <source>
        <dbReference type="EMBL" id="EFX03503.1"/>
    </source>
</evidence>
<protein>
    <submittedName>
        <fullName evidence="2">Uncharacterized protein</fullName>
    </submittedName>
</protein>
<reference evidence="2 3" key="1">
    <citation type="journal article" date="2011" name="Proc. Natl. Acad. Sci. U.S.A.">
        <title>Genome and transcriptome analyses of the mountain pine beetle-fungal symbiont Grosmannia clavigera, a lodgepole pine pathogen.</title>
        <authorList>
            <person name="DiGuistini S."/>
            <person name="Wang Y."/>
            <person name="Liao N.Y."/>
            <person name="Taylor G."/>
            <person name="Tanguay P."/>
            <person name="Feau N."/>
            <person name="Henrissat B."/>
            <person name="Chan S.K."/>
            <person name="Hesse-Orce U."/>
            <person name="Alamouti S.M."/>
            <person name="Tsui C.K.M."/>
            <person name="Docking R.T."/>
            <person name="Levasseur A."/>
            <person name="Haridas S."/>
            <person name="Robertson G."/>
            <person name="Birol I."/>
            <person name="Holt R.A."/>
            <person name="Marra M.A."/>
            <person name="Hamelin R.C."/>
            <person name="Hirst M."/>
            <person name="Jones S.J.M."/>
            <person name="Bohlmann J."/>
            <person name="Breuil C."/>
        </authorList>
    </citation>
    <scope>NUCLEOTIDE SEQUENCE [LARGE SCALE GENOMIC DNA]</scope>
    <source>
        <strain evidence="3">kw1407 / UAMH 11150</strain>
    </source>
</reference>
<dbReference type="FunCoup" id="F0XF20">
    <property type="interactions" value="1418"/>
</dbReference>
<evidence type="ECO:0000313" key="3">
    <source>
        <dbReference type="Proteomes" id="UP000007796"/>
    </source>
</evidence>
<dbReference type="Gene3D" id="3.40.50.150">
    <property type="entry name" value="Vaccinia Virus protein VP39"/>
    <property type="match status" value="1"/>
</dbReference>
<organism evidence="3">
    <name type="scientific">Grosmannia clavigera (strain kw1407 / UAMH 11150)</name>
    <name type="common">Blue stain fungus</name>
    <name type="synonym">Graphiocladiella clavigera</name>
    <dbReference type="NCBI Taxonomy" id="655863"/>
    <lineage>
        <taxon>Eukaryota</taxon>
        <taxon>Fungi</taxon>
        <taxon>Dikarya</taxon>
        <taxon>Ascomycota</taxon>
        <taxon>Pezizomycotina</taxon>
        <taxon>Sordariomycetes</taxon>
        <taxon>Sordariomycetidae</taxon>
        <taxon>Ophiostomatales</taxon>
        <taxon>Ophiostomataceae</taxon>
        <taxon>Leptographium</taxon>
    </lineage>
</organism>
<feature type="region of interest" description="Disordered" evidence="1">
    <location>
        <begin position="124"/>
        <end position="144"/>
    </location>
</feature>
<dbReference type="OrthoDB" id="1723750at2759"/>
<dbReference type="AlphaFoldDB" id="F0XF20"/>
<dbReference type="eggNOG" id="KOG2920">
    <property type="taxonomic scope" value="Eukaryota"/>
</dbReference>
<dbReference type="InParanoid" id="F0XF20"/>
<dbReference type="GeneID" id="25977507"/>
<accession>F0XF20</accession>
<dbReference type="HOGENOM" id="CLU_038704_1_0_1"/>
<name>F0XF20_GROCL</name>
<dbReference type="Proteomes" id="UP000007796">
    <property type="component" value="Unassembled WGS sequence"/>
</dbReference>
<dbReference type="RefSeq" id="XP_014172985.1">
    <property type="nucleotide sequence ID" value="XM_014317510.1"/>
</dbReference>
<dbReference type="InterPro" id="IPR029063">
    <property type="entry name" value="SAM-dependent_MTases_sf"/>
</dbReference>
<gene>
    <name evidence="2" type="ORF">CMQ_431</name>
</gene>
<proteinExistence type="predicted"/>
<dbReference type="EMBL" id="GL629765">
    <property type="protein sequence ID" value="EFX03503.1"/>
    <property type="molecule type" value="Genomic_DNA"/>
</dbReference>
<sequence length="401" mass="43475">MSFSFSFSGDDIEDADQNGSAPVSAAAASAAATTAVSLGATTSPSAAASAFPVQGKPQLPPLRHYMMHMLRDLPSKIAYGLITVKLEADFGGPDGGNTGGSQSTLIQLPRRELWDVRMQVMAEEDESTTQGADDNGEIAPGLGSHDVKTGIYEGGFKSWESSVDLVKTLLNPDRESPSFSRPSTVAASMLCRPGHSRVIEWACATRAGRTVERHSLYPLTFTVADYNPSVLNLVTLPNLILVWALQQRREDPALKEAFDFEQEELHLTTDVKTAFCVFLQKTRIGFTFMSGGWSSEFVRLLYTNEEVFGSDGTNTLMLGAETIYSPFALASFSDTLLAFLRRERGTTANAAAVVAAKKLYFGVGGSLDDFVRRMRDAGALVTELREETEGVRRGVVRCVLE</sequence>
<dbReference type="STRING" id="655863.F0XF20"/>
<evidence type="ECO:0000256" key="1">
    <source>
        <dbReference type="SAM" id="MobiDB-lite"/>
    </source>
</evidence>